<name>X1B5G8_9ZZZZ</name>
<dbReference type="EMBL" id="BART01012056">
    <property type="protein sequence ID" value="GAG76522.1"/>
    <property type="molecule type" value="Genomic_DNA"/>
</dbReference>
<sequence>MEVAYITMQEIPLDLIGIIDDDPAKQGKRLFGFTIQNPNVISELRPDAIIVTSIMYKDEIVKKLNENSELRVIRYHSL</sequence>
<proteinExistence type="predicted"/>
<evidence type="ECO:0008006" key="2">
    <source>
        <dbReference type="Google" id="ProtNLM"/>
    </source>
</evidence>
<evidence type="ECO:0000313" key="1">
    <source>
        <dbReference type="EMBL" id="GAG76522.1"/>
    </source>
</evidence>
<accession>X1B5G8</accession>
<gene>
    <name evidence="1" type="ORF">S01H4_25360</name>
</gene>
<reference evidence="1" key="1">
    <citation type="journal article" date="2014" name="Front. Microbiol.">
        <title>High frequency of phylogenetically diverse reductive dehalogenase-homologous genes in deep subseafloor sedimentary metagenomes.</title>
        <authorList>
            <person name="Kawai M."/>
            <person name="Futagami T."/>
            <person name="Toyoda A."/>
            <person name="Takaki Y."/>
            <person name="Nishi S."/>
            <person name="Hori S."/>
            <person name="Arai W."/>
            <person name="Tsubouchi T."/>
            <person name="Morono Y."/>
            <person name="Uchiyama I."/>
            <person name="Ito T."/>
            <person name="Fujiyama A."/>
            <person name="Inagaki F."/>
            <person name="Takami H."/>
        </authorList>
    </citation>
    <scope>NUCLEOTIDE SEQUENCE</scope>
    <source>
        <strain evidence="1">Expedition CK06-06</strain>
    </source>
</reference>
<protein>
    <recommendedName>
        <fullName evidence="2">Fe/B12 periplasmic-binding domain-containing protein</fullName>
    </recommendedName>
</protein>
<dbReference type="AlphaFoldDB" id="X1B5G8"/>
<comment type="caution">
    <text evidence="1">The sequence shown here is derived from an EMBL/GenBank/DDBJ whole genome shotgun (WGS) entry which is preliminary data.</text>
</comment>
<organism evidence="1">
    <name type="scientific">marine sediment metagenome</name>
    <dbReference type="NCBI Taxonomy" id="412755"/>
    <lineage>
        <taxon>unclassified sequences</taxon>
        <taxon>metagenomes</taxon>
        <taxon>ecological metagenomes</taxon>
    </lineage>
</organism>
<dbReference type="Gene3D" id="3.40.50.720">
    <property type="entry name" value="NAD(P)-binding Rossmann-like Domain"/>
    <property type="match status" value="1"/>
</dbReference>